<dbReference type="RefSeq" id="WP_272745929.1">
    <property type="nucleotide sequence ID" value="NZ_JAQQKV010000004.1"/>
</dbReference>
<feature type="transmembrane region" description="Helical" evidence="1">
    <location>
        <begin position="38"/>
        <end position="57"/>
    </location>
</feature>
<reference evidence="3 4" key="1">
    <citation type="submission" date="2023-01" db="EMBL/GenBank/DDBJ databases">
        <title>Novel species of the genus Asticcacaulis isolated from rivers.</title>
        <authorList>
            <person name="Lu H."/>
        </authorList>
    </citation>
    <scope>NUCLEOTIDE SEQUENCE [LARGE SCALE GENOMIC DNA]</scope>
    <source>
        <strain evidence="3 4">LKC15W</strain>
    </source>
</reference>
<evidence type="ECO:0000259" key="2">
    <source>
        <dbReference type="Pfam" id="PF14317"/>
    </source>
</evidence>
<keyword evidence="1" id="KW-1133">Transmembrane helix</keyword>
<comment type="caution">
    <text evidence="3">The sequence shown here is derived from an EMBL/GenBank/DDBJ whole genome shotgun (WGS) entry which is preliminary data.</text>
</comment>
<evidence type="ECO:0000313" key="4">
    <source>
        <dbReference type="Proteomes" id="UP001218579"/>
    </source>
</evidence>
<keyword evidence="4" id="KW-1185">Reference proteome</keyword>
<accession>A0ABT5HN64</accession>
<evidence type="ECO:0000256" key="1">
    <source>
        <dbReference type="SAM" id="Phobius"/>
    </source>
</evidence>
<organism evidence="3 4">
    <name type="scientific">Asticcacaulis machinosus</name>
    <dbReference type="NCBI Taxonomy" id="2984211"/>
    <lineage>
        <taxon>Bacteria</taxon>
        <taxon>Pseudomonadati</taxon>
        <taxon>Pseudomonadota</taxon>
        <taxon>Alphaproteobacteria</taxon>
        <taxon>Caulobacterales</taxon>
        <taxon>Caulobacteraceae</taxon>
        <taxon>Asticcacaulis</taxon>
    </lineage>
</organism>
<dbReference type="Pfam" id="PF14317">
    <property type="entry name" value="YcxB"/>
    <property type="match status" value="1"/>
</dbReference>
<evidence type="ECO:0000313" key="3">
    <source>
        <dbReference type="EMBL" id="MDC7677607.1"/>
    </source>
</evidence>
<feature type="domain" description="YcxB-like C-terminal" evidence="2">
    <location>
        <begin position="128"/>
        <end position="183"/>
    </location>
</feature>
<sequence length="197" mass="22383">MTEASLKTNSYKIRLENLNDFFQVWIKTKYAQNIWRKFWIGSVVLIATMMFFTVPMLSTITADAPDIPGFAPAVTTFMIIFVSLVCCLFTAIFLFVLSPLINYLTQLMIFIISPVSRRENQVEITASKFSKSSGHKHSETEWANIYDVSETCKTILIFANKNCAIIIPKSAFDSSEDADTFSKTSSKHWLLAKDITF</sequence>
<protein>
    <submittedName>
        <fullName evidence="3">YcxB family protein</fullName>
    </submittedName>
</protein>
<dbReference type="EMBL" id="JAQQKV010000004">
    <property type="protein sequence ID" value="MDC7677607.1"/>
    <property type="molecule type" value="Genomic_DNA"/>
</dbReference>
<proteinExistence type="predicted"/>
<name>A0ABT5HN64_9CAUL</name>
<dbReference type="Proteomes" id="UP001218579">
    <property type="component" value="Unassembled WGS sequence"/>
</dbReference>
<gene>
    <name evidence="3" type="ORF">PQU98_15800</name>
</gene>
<keyword evidence="1" id="KW-0472">Membrane</keyword>
<feature type="transmembrane region" description="Helical" evidence="1">
    <location>
        <begin position="77"/>
        <end position="101"/>
    </location>
</feature>
<dbReference type="InterPro" id="IPR025588">
    <property type="entry name" value="YcxB-like_C"/>
</dbReference>
<keyword evidence="1" id="KW-0812">Transmembrane</keyword>